<dbReference type="InterPro" id="IPR037278">
    <property type="entry name" value="ARFGAP/RecO"/>
</dbReference>
<dbReference type="SUPFAM" id="SSF50729">
    <property type="entry name" value="PH domain-like"/>
    <property type="match status" value="2"/>
</dbReference>
<evidence type="ECO:0000259" key="7">
    <source>
        <dbReference type="PROSITE" id="PS50115"/>
    </source>
</evidence>
<keyword evidence="1" id="KW-0343">GTPase activation</keyword>
<dbReference type="Proteomes" id="UP000683360">
    <property type="component" value="Unassembled WGS sequence"/>
</dbReference>
<dbReference type="GO" id="GO:0005547">
    <property type="term" value="F:phosphatidylinositol-3,4,5-trisphosphate binding"/>
    <property type="evidence" value="ECO:0007669"/>
    <property type="project" value="TreeGrafter"/>
</dbReference>
<dbReference type="EMBL" id="CAJPWZ010001677">
    <property type="protein sequence ID" value="CAG2221195.1"/>
    <property type="molecule type" value="Genomic_DNA"/>
</dbReference>
<dbReference type="GO" id="GO:0005737">
    <property type="term" value="C:cytoplasm"/>
    <property type="evidence" value="ECO:0007669"/>
    <property type="project" value="TreeGrafter"/>
</dbReference>
<dbReference type="InterPro" id="IPR011993">
    <property type="entry name" value="PH-like_dom_sf"/>
</dbReference>
<dbReference type="InterPro" id="IPR001849">
    <property type="entry name" value="PH_domain"/>
</dbReference>
<dbReference type="SUPFAM" id="SSF57863">
    <property type="entry name" value="ArfGap/RecO-like zinc finger"/>
    <property type="match status" value="1"/>
</dbReference>
<dbReference type="InterPro" id="IPR001164">
    <property type="entry name" value="ArfGAP_dom"/>
</dbReference>
<feature type="domain" description="Arf-GAP" evidence="7">
    <location>
        <begin position="6"/>
        <end position="127"/>
    </location>
</feature>
<dbReference type="PANTHER" id="PTHR46021">
    <property type="entry name" value="ARF-GAP WITH DUAL PH DOMAIN-CONTAINING PROTEIN 1-LIKE PROTEIN"/>
    <property type="match status" value="1"/>
</dbReference>
<dbReference type="AlphaFoldDB" id="A0A8S3ST70"/>
<dbReference type="PROSITE" id="PS50003">
    <property type="entry name" value="PH_DOMAIN"/>
    <property type="match status" value="1"/>
</dbReference>
<sequence>MADRNRATLLELLNKPGNNVCADCKSPDPEWVSVNLGAFLCPECAGCHRNLGTHISRVRSIKLDNWEDDQVQAVAELGNEVVNQKYEQFLPAYYKRPTKDDPELLRSEFVKAKYSRQEFIYPDRQTAYCSGIKEGYLYKQKDTAPKSEIDLDSVNVVFAKDKIGVNPNGLQITYFVNGQSRSLFVYADDPKEIVDWYYAIRAAKFEWRRIAHPQQDEIELAEGLTTDFTLEGWLQKMGPKKKDGFKKRWFTLDNRKLMYSEDPLSPFPKGEVYIGHVDGGYGVTMGAKDVRSSMVYVFTLNTPDRDFILSADTREDMDQWINAFKEIQTTEPTSQDLRQKKMYDQTLAMRK</sequence>
<keyword evidence="4" id="KW-0862">Zinc</keyword>
<dbReference type="Pfam" id="PF00169">
    <property type="entry name" value="PH"/>
    <property type="match status" value="1"/>
</dbReference>
<dbReference type="GO" id="GO:0005886">
    <property type="term" value="C:plasma membrane"/>
    <property type="evidence" value="ECO:0007669"/>
    <property type="project" value="TreeGrafter"/>
</dbReference>
<dbReference type="Gene3D" id="2.30.29.30">
    <property type="entry name" value="Pleckstrin-homology domain (PH domain)/Phosphotyrosine-binding domain (PTB)"/>
    <property type="match status" value="2"/>
</dbReference>
<keyword evidence="3 5" id="KW-0863">Zinc-finger</keyword>
<evidence type="ECO:0000256" key="2">
    <source>
        <dbReference type="ARBA" id="ARBA00022723"/>
    </source>
</evidence>
<evidence type="ECO:0000256" key="1">
    <source>
        <dbReference type="ARBA" id="ARBA00022468"/>
    </source>
</evidence>
<keyword evidence="9" id="KW-1185">Reference proteome</keyword>
<evidence type="ECO:0000256" key="5">
    <source>
        <dbReference type="PROSITE-ProRule" id="PRU00288"/>
    </source>
</evidence>
<dbReference type="CDD" id="cd08832">
    <property type="entry name" value="ArfGap_ADAP"/>
    <property type="match status" value="1"/>
</dbReference>
<reference evidence="8" key="1">
    <citation type="submission" date="2021-03" db="EMBL/GenBank/DDBJ databases">
        <authorList>
            <person name="Bekaert M."/>
        </authorList>
    </citation>
    <scope>NUCLEOTIDE SEQUENCE</scope>
</reference>
<dbReference type="SMART" id="SM00233">
    <property type="entry name" value="PH"/>
    <property type="match status" value="2"/>
</dbReference>
<comment type="caution">
    <text evidence="8">The sequence shown here is derived from an EMBL/GenBank/DDBJ whole genome shotgun (WGS) entry which is preliminary data.</text>
</comment>
<evidence type="ECO:0000313" key="8">
    <source>
        <dbReference type="EMBL" id="CAG2221195.1"/>
    </source>
</evidence>
<dbReference type="PANTHER" id="PTHR46021:SF2">
    <property type="entry name" value="ARF-GAP WITH DUAL PH DOMAIN-CONTAINING PROTEIN 1"/>
    <property type="match status" value="1"/>
</dbReference>
<dbReference type="FunFam" id="2.30.29.30:FF:000099">
    <property type="entry name" value="Arf-GAP with dual PH domain-containing protein 1"/>
    <property type="match status" value="1"/>
</dbReference>
<dbReference type="GO" id="GO:0008270">
    <property type="term" value="F:zinc ion binding"/>
    <property type="evidence" value="ECO:0007669"/>
    <property type="project" value="UniProtKB-KW"/>
</dbReference>
<dbReference type="PROSITE" id="PS50115">
    <property type="entry name" value="ARFGAP"/>
    <property type="match status" value="1"/>
</dbReference>
<dbReference type="InterPro" id="IPR052589">
    <property type="entry name" value="Arf-GAP_dual-PH_domain"/>
</dbReference>
<evidence type="ECO:0000256" key="4">
    <source>
        <dbReference type="ARBA" id="ARBA00022833"/>
    </source>
</evidence>
<dbReference type="Gene3D" id="1.10.220.150">
    <property type="entry name" value="Arf GTPase activating protein"/>
    <property type="match status" value="1"/>
</dbReference>
<dbReference type="Pfam" id="PF01412">
    <property type="entry name" value="ArfGap"/>
    <property type="match status" value="1"/>
</dbReference>
<dbReference type="PRINTS" id="PR00405">
    <property type="entry name" value="REVINTRACTNG"/>
</dbReference>
<gene>
    <name evidence="8" type="ORF">MEDL_34579</name>
</gene>
<dbReference type="OrthoDB" id="10266696at2759"/>
<feature type="domain" description="PH" evidence="6">
    <location>
        <begin position="227"/>
        <end position="329"/>
    </location>
</feature>
<evidence type="ECO:0000256" key="3">
    <source>
        <dbReference type="ARBA" id="ARBA00022771"/>
    </source>
</evidence>
<dbReference type="GO" id="GO:0005096">
    <property type="term" value="F:GTPase activator activity"/>
    <property type="evidence" value="ECO:0007669"/>
    <property type="project" value="UniProtKB-KW"/>
</dbReference>
<name>A0A8S3ST70_MYTED</name>
<accession>A0A8S3ST70</accession>
<dbReference type="SMART" id="SM00105">
    <property type="entry name" value="ArfGap"/>
    <property type="match status" value="1"/>
</dbReference>
<evidence type="ECO:0000259" key="6">
    <source>
        <dbReference type="PROSITE" id="PS50003"/>
    </source>
</evidence>
<dbReference type="InterPro" id="IPR038508">
    <property type="entry name" value="ArfGAP_dom_sf"/>
</dbReference>
<keyword evidence="2" id="KW-0479">Metal-binding</keyword>
<evidence type="ECO:0000313" key="9">
    <source>
        <dbReference type="Proteomes" id="UP000683360"/>
    </source>
</evidence>
<proteinExistence type="predicted"/>
<protein>
    <submittedName>
        <fullName evidence="8">ADP-ribosylation factor GTPase-activating protein AGD12,Probable ADP-ribosylation factor GTPase-activating protein AGD13</fullName>
    </submittedName>
</protein>
<organism evidence="8 9">
    <name type="scientific">Mytilus edulis</name>
    <name type="common">Blue mussel</name>
    <dbReference type="NCBI Taxonomy" id="6550"/>
    <lineage>
        <taxon>Eukaryota</taxon>
        <taxon>Metazoa</taxon>
        <taxon>Spiralia</taxon>
        <taxon>Lophotrochozoa</taxon>
        <taxon>Mollusca</taxon>
        <taxon>Bivalvia</taxon>
        <taxon>Autobranchia</taxon>
        <taxon>Pteriomorphia</taxon>
        <taxon>Mytilida</taxon>
        <taxon>Mytiloidea</taxon>
        <taxon>Mytilidae</taxon>
        <taxon>Mytilinae</taxon>
        <taxon>Mytilus</taxon>
    </lineage>
</organism>
<dbReference type="FunFam" id="1.10.220.150:FF:000011">
    <property type="entry name" value="Arf-GAP with dual PH domain-containing protein 1"/>
    <property type="match status" value="1"/>
</dbReference>